<keyword evidence="2" id="KW-1185">Reference proteome</keyword>
<dbReference type="EMBL" id="JANRMS010000194">
    <property type="protein sequence ID" value="KAJ3544459.1"/>
    <property type="molecule type" value="Genomic_DNA"/>
</dbReference>
<sequence>MANEAVFADRTAPTEDERFGYYYGIGSRPILVARSSTDVYSHQYDGWAIGKRLSPVGHHAIAEPWNDSTSPLRRDIVQALDGIDWSAIDILRLGYQRTHGWTGQEFAHPVTLLISVQEGSTTWEQGLPVVMRCHEILQLHGIPDVHCEIRESHFSHGASSPADTPPASKPTFVREAIDSPHSLIKTRALWSEYLGLSIASSDSPTREGTKGLYLRLKDSGKIVALTCRHVIFEEPKPEFRHVDGDTQRCTVMQPGDETLNEHKELISWKLEGAPQAIKNLESDQKLPEDSRREMLQQRRDALPVLEHTERDLRRLDDPENRIFGHVIYAPELSKGRTDTGGDRLRDWALIELHPEKFATSLDELRNQVFVGDDNDAIHLLISARVAEDIKKSSGMIMWSNVAWLEEDTIPETEMRKVSEEAGFLDDDPTIAVAKYGSSTGLTAGFANGIKSLIRHPVDGIYVHSEEWCILGSKQYGNSDDRRDNFSWHGDSGACVWGGCGRVGGILTGGNGGRLDIKAHGYDVELITGHRVAVFDRYQYDESAYAPDHDRDVQAASVDHNKIFRASYGTKLHYQRLALESRRAWETINDTIHYDEPSSLLFNNCGMLRVQPTSHLDALERETLKNMERDGIRDTQFVKSDPKDVERARERGWNEKLLTFQIPDASPQESFEAVLDSLAGFTQCSRACAYFYKKAVAQGVTFRFGPEQGAFASLVEETVGGSLKKTFTNFQPAPPGAGFTQDGKWSVPLPPGESRHVPEPAREAIKGFMSIFLPEFEHVDFYSTKLCWYTDTLDNSFLIDYVPTYAQNSVFVCTGGSGHGAKFLPVLGEHAADILEHGDGSTSYMRAHWRWRDGARRGNGLEEGPNGPRNIGRTDSFR</sequence>
<gene>
    <name evidence="1" type="ORF">NM208_g3038</name>
</gene>
<reference evidence="1" key="1">
    <citation type="submission" date="2022-08" db="EMBL/GenBank/DDBJ databases">
        <title>Genome Sequence of Fusarium decemcellulare.</title>
        <authorList>
            <person name="Buettner E."/>
        </authorList>
    </citation>
    <scope>NUCLEOTIDE SEQUENCE</scope>
    <source>
        <strain evidence="1">Babe19</strain>
    </source>
</reference>
<protein>
    <submittedName>
        <fullName evidence="1">Uncharacterized protein</fullName>
    </submittedName>
</protein>
<accession>A0ACC1SQL6</accession>
<evidence type="ECO:0000313" key="1">
    <source>
        <dbReference type="EMBL" id="KAJ3544459.1"/>
    </source>
</evidence>
<name>A0ACC1SQL6_9HYPO</name>
<dbReference type="Proteomes" id="UP001148629">
    <property type="component" value="Unassembled WGS sequence"/>
</dbReference>
<organism evidence="1 2">
    <name type="scientific">Fusarium decemcellulare</name>
    <dbReference type="NCBI Taxonomy" id="57161"/>
    <lineage>
        <taxon>Eukaryota</taxon>
        <taxon>Fungi</taxon>
        <taxon>Dikarya</taxon>
        <taxon>Ascomycota</taxon>
        <taxon>Pezizomycotina</taxon>
        <taxon>Sordariomycetes</taxon>
        <taxon>Hypocreomycetidae</taxon>
        <taxon>Hypocreales</taxon>
        <taxon>Nectriaceae</taxon>
        <taxon>Fusarium</taxon>
        <taxon>Fusarium decemcellulare species complex</taxon>
    </lineage>
</organism>
<comment type="caution">
    <text evidence="1">The sequence shown here is derived from an EMBL/GenBank/DDBJ whole genome shotgun (WGS) entry which is preliminary data.</text>
</comment>
<proteinExistence type="predicted"/>
<evidence type="ECO:0000313" key="2">
    <source>
        <dbReference type="Proteomes" id="UP001148629"/>
    </source>
</evidence>